<dbReference type="GO" id="GO:0005886">
    <property type="term" value="C:plasma membrane"/>
    <property type="evidence" value="ECO:0007669"/>
    <property type="project" value="UniProtKB-SubCell"/>
</dbReference>
<keyword evidence="7 11" id="KW-1133">Transmembrane helix</keyword>
<dbReference type="SUPFAM" id="SSF53448">
    <property type="entry name" value="Nucleotide-diphospho-sugar transferases"/>
    <property type="match status" value="1"/>
</dbReference>
<comment type="subcellular location">
    <subcellularLocation>
        <location evidence="1 11">Cell membrane</location>
        <topology evidence="1 11">Multi-pass membrane protein</topology>
    </subcellularLocation>
</comment>
<evidence type="ECO:0000256" key="9">
    <source>
        <dbReference type="ARBA" id="ARBA00023316"/>
    </source>
</evidence>
<keyword evidence="8 11" id="KW-0472">Membrane</keyword>
<evidence type="ECO:0000256" key="12">
    <source>
        <dbReference type="SAM" id="MobiDB-lite"/>
    </source>
</evidence>
<feature type="transmembrane region" description="Helical" evidence="11">
    <location>
        <begin position="561"/>
        <end position="579"/>
    </location>
</feature>
<accession>A0AAD7UYI2</accession>
<dbReference type="GO" id="GO:0004100">
    <property type="term" value="F:chitin synthase activity"/>
    <property type="evidence" value="ECO:0007669"/>
    <property type="project" value="UniProtKB-UniRule"/>
</dbReference>
<gene>
    <name evidence="14" type="ORF">O0I10_008461</name>
</gene>
<keyword evidence="4 11" id="KW-0328">Glycosyltransferase</keyword>
<dbReference type="AlphaFoldDB" id="A0AAD7UYI2"/>
<feature type="transmembrane region" description="Helical" evidence="11">
    <location>
        <begin position="591"/>
        <end position="614"/>
    </location>
</feature>
<dbReference type="GO" id="GO:0006031">
    <property type="term" value="P:chitin biosynthetic process"/>
    <property type="evidence" value="ECO:0007669"/>
    <property type="project" value="UniProtKB-UniRule"/>
</dbReference>
<evidence type="ECO:0000256" key="8">
    <source>
        <dbReference type="ARBA" id="ARBA00023136"/>
    </source>
</evidence>
<dbReference type="RefSeq" id="XP_058340710.1">
    <property type="nucleotide sequence ID" value="XM_058488464.1"/>
</dbReference>
<evidence type="ECO:0000256" key="6">
    <source>
        <dbReference type="ARBA" id="ARBA00022692"/>
    </source>
</evidence>
<feature type="transmembrane region" description="Helical" evidence="11">
    <location>
        <begin position="802"/>
        <end position="828"/>
    </location>
</feature>
<feature type="transmembrane region" description="Helical" evidence="11">
    <location>
        <begin position="634"/>
        <end position="657"/>
    </location>
</feature>
<dbReference type="GeneID" id="83215868"/>
<feature type="region of interest" description="Disordered" evidence="12">
    <location>
        <begin position="1"/>
        <end position="99"/>
    </location>
</feature>
<evidence type="ECO:0000256" key="7">
    <source>
        <dbReference type="ARBA" id="ARBA00022989"/>
    </source>
</evidence>
<feature type="transmembrane region" description="Helical" evidence="11">
    <location>
        <begin position="770"/>
        <end position="790"/>
    </location>
</feature>
<keyword evidence="5 11" id="KW-0808">Transferase</keyword>
<keyword evidence="9 11" id="KW-0961">Cell wall biogenesis/degradation</keyword>
<dbReference type="InterPro" id="IPR004835">
    <property type="entry name" value="Chitin_synth"/>
</dbReference>
<protein>
    <recommendedName>
        <fullName evidence="2 11">Chitin synthase</fullName>
        <ecNumber evidence="2 11">2.4.1.16</ecNumber>
    </recommendedName>
</protein>
<feature type="domain" description="Chitin synthase N-terminal" evidence="13">
    <location>
        <begin position="95"/>
        <end position="161"/>
    </location>
</feature>
<evidence type="ECO:0000256" key="11">
    <source>
        <dbReference type="RuleBase" id="RU366040"/>
    </source>
</evidence>
<evidence type="ECO:0000313" key="15">
    <source>
        <dbReference type="Proteomes" id="UP001234581"/>
    </source>
</evidence>
<dbReference type="PANTHER" id="PTHR22914">
    <property type="entry name" value="CHITIN SYNTHASE"/>
    <property type="match status" value="1"/>
</dbReference>
<keyword evidence="6 11" id="KW-0812">Transmembrane</keyword>
<evidence type="ECO:0000256" key="2">
    <source>
        <dbReference type="ARBA" id="ARBA00012543"/>
    </source>
</evidence>
<evidence type="ECO:0000256" key="10">
    <source>
        <dbReference type="ARBA" id="ARBA00024009"/>
    </source>
</evidence>
<dbReference type="InterPro" id="IPR029044">
    <property type="entry name" value="Nucleotide-diphossugar_trans"/>
</dbReference>
<comment type="similarity">
    <text evidence="11">Belongs to the chitin synthase family.</text>
</comment>
<comment type="caution">
    <text evidence="14">The sequence shown here is derived from an EMBL/GenBank/DDBJ whole genome shotgun (WGS) entry which is preliminary data.</text>
</comment>
<comment type="function">
    <text evidence="10 11">Polymerizes chitin, a structural polymer of the cell wall and septum, by transferring the sugar moiety of UDP-GlcNAc to the non-reducing end of the growing chitin polymer.</text>
</comment>
<proteinExistence type="inferred from homology"/>
<dbReference type="GO" id="GO:0030428">
    <property type="term" value="C:cell septum"/>
    <property type="evidence" value="ECO:0007669"/>
    <property type="project" value="TreeGrafter"/>
</dbReference>
<name>A0AAD7UYI2_9FUNG</name>
<dbReference type="PANTHER" id="PTHR22914:SF9">
    <property type="entry name" value="CHITIN SYNTHASE 1"/>
    <property type="match status" value="1"/>
</dbReference>
<evidence type="ECO:0000259" key="13">
    <source>
        <dbReference type="Pfam" id="PF08407"/>
    </source>
</evidence>
<dbReference type="CDD" id="cd04190">
    <property type="entry name" value="Chitin_synth_C"/>
    <property type="match status" value="1"/>
</dbReference>
<dbReference type="Pfam" id="PF01644">
    <property type="entry name" value="Chitin_synth_1"/>
    <property type="match status" value="1"/>
</dbReference>
<feature type="transmembrane region" description="Helical" evidence="11">
    <location>
        <begin position="476"/>
        <end position="492"/>
    </location>
</feature>
<feature type="compositionally biased region" description="Pro residues" evidence="12">
    <location>
        <begin position="30"/>
        <end position="39"/>
    </location>
</feature>
<comment type="catalytic activity">
    <reaction evidence="11">
        <text>[(1-&gt;4)-N-acetyl-beta-D-glucosaminyl](n) + UDP-N-acetyl-alpha-D-glucosamine = [(1-&gt;4)-N-acetyl-beta-D-glucosaminyl](n+1) + UDP + H(+)</text>
        <dbReference type="Rhea" id="RHEA:16637"/>
        <dbReference type="Rhea" id="RHEA-COMP:9593"/>
        <dbReference type="Rhea" id="RHEA-COMP:9595"/>
        <dbReference type="ChEBI" id="CHEBI:15378"/>
        <dbReference type="ChEBI" id="CHEBI:17029"/>
        <dbReference type="ChEBI" id="CHEBI:57705"/>
        <dbReference type="ChEBI" id="CHEBI:58223"/>
        <dbReference type="EC" id="2.4.1.16"/>
    </reaction>
</comment>
<sequence>MDPNDLNRPPTGFSIQPYHFQHDPAAFPEHPLPPPPTPPQHHHQPTPASYDHQPLLSTVTSGPPPPPPPIHGSIPLSNNHMHHGVAPRRQPRRYKTTRKVKLHRGHLVLDCPVPSRLLQAVPAKDYKEFTSMRYTAATCDPSEFVSDGYNLRQQLLERNTELFIVLTMYNEDEVLFARTLHGVMKNISYLCARDRSRVWGPSGWTKIVVCIVADGRDKINPRVLSLLAALGVYQDGVAKNIVGDKAVEAHIYEYTTQLSIDPAMKFKAADKGITPCQILLCIKERNKKKINSHRWFFQAFCPLIQPNVCVLIDVGTRPGRSSIYHLWKAFDIKSNLAGACGEIRAMCGTAGKALFNPLVASQNFEYKMSNILDKPLESVFGYISVLPGAFSAYRYSALQNDADGHGPLEKYYLGETLHGGDADVFTANMYLAEDRILCYELVAKKNSNYVLHYVNRSYGETDVPDRVPEFIAQRRRWLNGSFFAGVYALWHWHKVWKSNHSLIRKMMFMVESVYTAFNMLFTWFAMGNFYLTFYILTAALASESLDPAPFSSTVANVLHTIFNYIYLLLLIIQFILALGNRPQGSKLAYTASFIGFAALMIYMIFATLWITVVGVQSAVNDSGSSFGAMLGDALFRNIIVSLLSTYALYLVASILFLDPWHMFTSSIQYILLSPSYTNILNIYAFCNTHDVSWGTKGDTQVKTDLGVVKTGTEKEGDQTVEVEVPTNQTDVDEAYEIACMELQTKPPAEEEHCDPQTKQLDYYRTFRTRIVLTWIISNLALVVAITNSAFDGIGSFDTRSMIYLGFILWSVAALSLFRFLGSCTYLIIRIFTG</sequence>
<organism evidence="14 15">
    <name type="scientific">Lichtheimia ornata</name>
    <dbReference type="NCBI Taxonomy" id="688661"/>
    <lineage>
        <taxon>Eukaryota</taxon>
        <taxon>Fungi</taxon>
        <taxon>Fungi incertae sedis</taxon>
        <taxon>Mucoromycota</taxon>
        <taxon>Mucoromycotina</taxon>
        <taxon>Mucoromycetes</taxon>
        <taxon>Mucorales</taxon>
        <taxon>Lichtheimiaceae</taxon>
        <taxon>Lichtheimia</taxon>
    </lineage>
</organism>
<evidence type="ECO:0000313" key="14">
    <source>
        <dbReference type="EMBL" id="KAJ8655797.1"/>
    </source>
</evidence>
<reference evidence="14 15" key="1">
    <citation type="submission" date="2023-03" db="EMBL/GenBank/DDBJ databases">
        <title>Genome sequence of Lichtheimia ornata CBS 291.66.</title>
        <authorList>
            <person name="Mohabir J.T."/>
            <person name="Shea T.P."/>
            <person name="Kurbessoian T."/>
            <person name="Berby B."/>
            <person name="Fontaine J."/>
            <person name="Livny J."/>
            <person name="Gnirke A."/>
            <person name="Stajich J.E."/>
            <person name="Cuomo C.A."/>
        </authorList>
    </citation>
    <scope>NUCLEOTIDE SEQUENCE [LARGE SCALE GENOMIC DNA]</scope>
    <source>
        <strain evidence="14">CBS 291.66</strain>
    </source>
</reference>
<evidence type="ECO:0000256" key="1">
    <source>
        <dbReference type="ARBA" id="ARBA00004651"/>
    </source>
</evidence>
<dbReference type="Pfam" id="PF08407">
    <property type="entry name" value="Chitin_synth_1N"/>
    <property type="match status" value="1"/>
</dbReference>
<feature type="transmembrane region" description="Helical" evidence="11">
    <location>
        <begin position="513"/>
        <end position="541"/>
    </location>
</feature>
<dbReference type="EC" id="2.4.1.16" evidence="2 11"/>
<dbReference type="Proteomes" id="UP001234581">
    <property type="component" value="Unassembled WGS sequence"/>
</dbReference>
<dbReference type="EMBL" id="JARTCD010000045">
    <property type="protein sequence ID" value="KAJ8655797.1"/>
    <property type="molecule type" value="Genomic_DNA"/>
</dbReference>
<feature type="compositionally biased region" description="Basic residues" evidence="12">
    <location>
        <begin position="80"/>
        <end position="99"/>
    </location>
</feature>
<keyword evidence="15" id="KW-1185">Reference proteome</keyword>
<dbReference type="GO" id="GO:0071555">
    <property type="term" value="P:cell wall organization"/>
    <property type="evidence" value="ECO:0007669"/>
    <property type="project" value="UniProtKB-KW"/>
</dbReference>
<evidence type="ECO:0000256" key="5">
    <source>
        <dbReference type="ARBA" id="ARBA00022679"/>
    </source>
</evidence>
<evidence type="ECO:0000256" key="3">
    <source>
        <dbReference type="ARBA" id="ARBA00022475"/>
    </source>
</evidence>
<dbReference type="InterPro" id="IPR013616">
    <property type="entry name" value="Chitin_synth_N"/>
</dbReference>
<evidence type="ECO:0000256" key="4">
    <source>
        <dbReference type="ARBA" id="ARBA00022676"/>
    </source>
</evidence>
<keyword evidence="3 11" id="KW-1003">Cell membrane</keyword>